<evidence type="ECO:0000256" key="1">
    <source>
        <dbReference type="SAM" id="MobiDB-lite"/>
    </source>
</evidence>
<feature type="region of interest" description="Disordered" evidence="1">
    <location>
        <begin position="148"/>
        <end position="342"/>
    </location>
</feature>
<feature type="compositionally biased region" description="Low complexity" evidence="1">
    <location>
        <begin position="84"/>
        <end position="98"/>
    </location>
</feature>
<feature type="region of interest" description="Disordered" evidence="1">
    <location>
        <begin position="733"/>
        <end position="756"/>
    </location>
</feature>
<dbReference type="PANTHER" id="PTHR17178">
    <property type="entry name" value="SECRETORY GRANULE PROTEOGLYCAN CORE PROTEIN"/>
    <property type="match status" value="1"/>
</dbReference>
<accession>A0A1Y6LZF4</accession>
<protein>
    <submittedName>
        <fullName evidence="3">Uncharacterized protein</fullName>
    </submittedName>
</protein>
<evidence type="ECO:0000313" key="3">
    <source>
        <dbReference type="EMBL" id="SMY29783.1"/>
    </source>
</evidence>
<feature type="compositionally biased region" description="Basic and acidic residues" evidence="1">
    <location>
        <begin position="223"/>
        <end position="234"/>
    </location>
</feature>
<keyword evidence="2" id="KW-1133">Transmembrane helix</keyword>
<feature type="compositionally biased region" description="Low complexity" evidence="1">
    <location>
        <begin position="26"/>
        <end position="48"/>
    </location>
</feature>
<dbReference type="AlphaFoldDB" id="A0A1Y6LZF4"/>
<dbReference type="EMBL" id="LT882688">
    <property type="protein sequence ID" value="SMY29783.1"/>
    <property type="molecule type" value="Genomic_DNA"/>
</dbReference>
<sequence>MSRPYDYRGSGVPNHHIRADPRQLRPAAQSMSQPQSQAQSQSQSQAQPRHPHPAYRQPPAPPRMMQNTAPPAMYNNHTPRVMEQRQQQQHYYQPQSRSGWDRSQETYDNGYGHGYGYGYDYDYDDGSGYGPYGYQGYHGYEQEYWDPYGQDQYAQHEQHEQWPLPEPMPAHTTNDSSPRRPPRRPSRPDDARTLENQKPKVEPSQPIPHFEQPRPAPQTPATNRDHPPPRDPHHGNGQWTEDGYSYDPPAPPPSRPPPQAMSSPSASPAPPPTWEAPRQVVYGQANQRPPLGPPPSARRAPAPFYPETGPVYPIVEESESMRGSVRTGSSLHNGSSEHMSKVSYASSNAIPIGIPQFYLDGEAPPRMGRPDLASSSENSLVEAPKQTLPEPKVQPPVRSTRDEPPRRPQDDARPRPSRDDATPRPARDDATPRPSRDDAPRRPSRDDAPRRPSRDDIPRRPAREDEPRQEVGTARKTSIDKRSRPVLTDVRSSDKLRSASGEMQRPHRRTESGRELADIQRSRAIAQQQLEGQPVAGAEDVPTEEVVKSEPHAVTTPPPDEEPIPLTRMSSTAPPRPTSPPAKDTEIDPRITSILRSFSNAGARSPPPQPPPTPPEADLKTPTPGYSSLSDRRNTKTRPPNLDVEAVHKAEARGSLSSLPELIRRATRLASNLDRGKTASRLGIGWMLDPANGGGGAYAVGDLKDEKTSDVKRPTSLGDKLKRFSRFSNWDGLAGGEEESGEDNGTGHGVDGSRSARSRVRGRGRICGMPMWVFVVLSLLLVVLVAAAVVVPIMLIVVRPGETTAG</sequence>
<feature type="compositionally biased region" description="Basic and acidic residues" evidence="1">
    <location>
        <begin position="509"/>
        <end position="521"/>
    </location>
</feature>
<feature type="transmembrane region" description="Helical" evidence="2">
    <location>
        <begin position="771"/>
        <end position="798"/>
    </location>
</feature>
<keyword evidence="2" id="KW-0472">Membrane</keyword>
<feature type="compositionally biased region" description="Polar residues" evidence="1">
    <location>
        <begin position="326"/>
        <end position="342"/>
    </location>
</feature>
<evidence type="ECO:0000256" key="2">
    <source>
        <dbReference type="SAM" id="Phobius"/>
    </source>
</evidence>
<dbReference type="PANTHER" id="PTHR17178:SF0">
    <property type="entry name" value="SERGLYCIN"/>
    <property type="match status" value="1"/>
</dbReference>
<proteinExistence type="predicted"/>
<feature type="compositionally biased region" description="Basic and acidic residues" evidence="1">
    <location>
        <begin position="186"/>
        <end position="201"/>
    </location>
</feature>
<feature type="compositionally biased region" description="Basic and acidic residues" evidence="1">
    <location>
        <begin position="399"/>
        <end position="469"/>
    </location>
</feature>
<feature type="region of interest" description="Disordered" evidence="1">
    <location>
        <begin position="1"/>
        <end position="107"/>
    </location>
</feature>
<keyword evidence="2" id="KW-0812">Transmembrane</keyword>
<evidence type="ECO:0000313" key="4">
    <source>
        <dbReference type="Proteomes" id="UP000215453"/>
    </source>
</evidence>
<feature type="compositionally biased region" description="Pro residues" evidence="1">
    <location>
        <begin position="248"/>
        <end position="259"/>
    </location>
</feature>
<gene>
    <name evidence="3" type="ORF">ZT1A5_G11232</name>
</gene>
<dbReference type="Proteomes" id="UP000215453">
    <property type="component" value="Chromosome 13"/>
</dbReference>
<name>A0A1Y6LZF4_ZYMTR</name>
<feature type="compositionally biased region" description="Pro residues" evidence="1">
    <location>
        <begin position="605"/>
        <end position="615"/>
    </location>
</feature>
<feature type="region of interest" description="Disordered" evidence="1">
    <location>
        <begin position="356"/>
        <end position="649"/>
    </location>
</feature>
<feature type="compositionally biased region" description="Low complexity" evidence="1">
    <location>
        <begin position="297"/>
        <end position="306"/>
    </location>
</feature>
<organism evidence="3 4">
    <name type="scientific">Zymoseptoria tritici ST99CH_1A5</name>
    <dbReference type="NCBI Taxonomy" id="1276529"/>
    <lineage>
        <taxon>Eukaryota</taxon>
        <taxon>Fungi</taxon>
        <taxon>Dikarya</taxon>
        <taxon>Ascomycota</taxon>
        <taxon>Pezizomycotina</taxon>
        <taxon>Dothideomycetes</taxon>
        <taxon>Dothideomycetidae</taxon>
        <taxon>Mycosphaerellales</taxon>
        <taxon>Mycosphaerellaceae</taxon>
        <taxon>Zymoseptoria</taxon>
    </lineage>
</organism>
<reference evidence="3 4" key="1">
    <citation type="submission" date="2016-10" db="EMBL/GenBank/DDBJ databases">
        <authorList>
            <person name="Varghese N."/>
        </authorList>
    </citation>
    <scope>NUCLEOTIDE SEQUENCE [LARGE SCALE GENOMIC DNA]</scope>
</reference>